<evidence type="ECO:0000313" key="7">
    <source>
        <dbReference type="Proteomes" id="UP000306113"/>
    </source>
</evidence>
<gene>
    <name evidence="3" type="primary">metZ</name>
    <name evidence="6" type="ORF">E7681_04110</name>
</gene>
<comment type="subunit">
    <text evidence="3">Homotetramer.</text>
</comment>
<keyword evidence="6" id="KW-0032">Aminotransferase</keyword>
<evidence type="ECO:0000256" key="4">
    <source>
        <dbReference type="PIRSR" id="PIRSR001434-2"/>
    </source>
</evidence>
<dbReference type="EMBL" id="SSMD01000002">
    <property type="protein sequence ID" value="THD75646.1"/>
    <property type="molecule type" value="Genomic_DNA"/>
</dbReference>
<dbReference type="OrthoDB" id="9805807at2"/>
<comment type="caution">
    <text evidence="6">The sequence shown here is derived from an EMBL/GenBank/DDBJ whole genome shotgun (WGS) entry which is preliminary data.</text>
</comment>
<dbReference type="EC" id="2.5.1.-" evidence="3"/>
<keyword evidence="3" id="KW-0486">Methionine biosynthesis</keyword>
<dbReference type="InterPro" id="IPR006234">
    <property type="entry name" value="O-succ-hSer_sulfhydrylase"/>
</dbReference>
<dbReference type="RefSeq" id="WP_136338009.1">
    <property type="nucleotide sequence ID" value="NZ_SSMD01000002.1"/>
</dbReference>
<evidence type="ECO:0000256" key="3">
    <source>
        <dbReference type="HAMAP-Rule" id="MF_02056"/>
    </source>
</evidence>
<protein>
    <recommendedName>
        <fullName evidence="3">O-succinylhomoserine sulfhydrylase</fullName>
        <shortName evidence="3">OSH sulfhydrylase</shortName>
        <shortName evidence="3">OSHS sulfhydrylase</shortName>
        <ecNumber evidence="3">2.5.1.-</ecNumber>
    </recommendedName>
</protein>
<dbReference type="GO" id="GO:0019346">
    <property type="term" value="P:transsulfuration"/>
    <property type="evidence" value="ECO:0007669"/>
    <property type="project" value="InterPro"/>
</dbReference>
<dbReference type="InterPro" id="IPR000277">
    <property type="entry name" value="Cys/Met-Metab_PyrdxlP-dep_enz"/>
</dbReference>
<dbReference type="PIRSF" id="PIRSF001434">
    <property type="entry name" value="CGS"/>
    <property type="match status" value="1"/>
</dbReference>
<dbReference type="GO" id="GO:0016846">
    <property type="term" value="F:carbon-sulfur lyase activity"/>
    <property type="evidence" value="ECO:0007669"/>
    <property type="project" value="TreeGrafter"/>
</dbReference>
<dbReference type="GO" id="GO:0008483">
    <property type="term" value="F:transaminase activity"/>
    <property type="evidence" value="ECO:0007669"/>
    <property type="project" value="UniProtKB-KW"/>
</dbReference>
<dbReference type="Pfam" id="PF01053">
    <property type="entry name" value="Cys_Met_Meta_PP"/>
    <property type="match status" value="1"/>
</dbReference>
<dbReference type="PANTHER" id="PTHR11808:SF80">
    <property type="entry name" value="CYSTATHIONINE GAMMA-LYASE"/>
    <property type="match status" value="1"/>
</dbReference>
<keyword evidence="7" id="KW-1185">Reference proteome</keyword>
<dbReference type="PANTHER" id="PTHR11808">
    <property type="entry name" value="TRANS-SULFURATION ENZYME FAMILY MEMBER"/>
    <property type="match status" value="1"/>
</dbReference>
<keyword evidence="2 3" id="KW-0663">Pyridoxal phosphate</keyword>
<dbReference type="AlphaFoldDB" id="A0A4S3MBD1"/>
<organism evidence="6 7">
    <name type="scientific">Thalassobius vesicularis</name>
    <dbReference type="NCBI Taxonomy" id="1294297"/>
    <lineage>
        <taxon>Bacteria</taxon>
        <taxon>Pseudomonadati</taxon>
        <taxon>Pseudomonadota</taxon>
        <taxon>Alphaproteobacteria</taxon>
        <taxon>Rhodobacterales</taxon>
        <taxon>Roseobacteraceae</taxon>
        <taxon>Thalassovita</taxon>
    </lineage>
</organism>
<accession>A0A4S3MBD1</accession>
<dbReference type="Gene3D" id="3.90.1150.10">
    <property type="entry name" value="Aspartate Aminotransferase, domain 1"/>
    <property type="match status" value="1"/>
</dbReference>
<evidence type="ECO:0000313" key="6">
    <source>
        <dbReference type="EMBL" id="THD75646.1"/>
    </source>
</evidence>
<comment type="catalytic activity">
    <reaction evidence="3">
        <text>O-succinyl-L-homoserine + hydrogen sulfide = L-homocysteine + succinate</text>
        <dbReference type="Rhea" id="RHEA:27826"/>
        <dbReference type="ChEBI" id="CHEBI:29919"/>
        <dbReference type="ChEBI" id="CHEBI:30031"/>
        <dbReference type="ChEBI" id="CHEBI:57661"/>
        <dbReference type="ChEBI" id="CHEBI:58199"/>
    </reaction>
</comment>
<sequence>MSDDWDIRTKLVHEGSRRSQYGEVSEAIFLTQGFVYPTAESAEARFEALGEDEFIYARYGNPTVRMFEDRMAAILGYEDAFGCASGMAAVNGALMALSKAGDRVVASRALFGSCLYVLENVLGRFGVEIVLVDGTDNAAWEAAITPETTLVFLESISNPTLEVIDLKHVCDLAHANGALVLVDDAMATPIFSYSKACGADLVIVSTTKHVDGQGRCLGGMIVGSRELIRGPIETYLKHTGGAMSPFHAWVQLKALETMDLRVRAQADGALAVAQALEGHPKVSRVSYPMLQSHPQHAVAMRQGESGGTVVAFEIAGGKEACFRFLNALKVFTISNNFADAKSIVTHPATTTHQRLPQDQKDILGISGGLVRLSVGLESQKDLIADLKAALELA</sequence>
<dbReference type="HAMAP" id="MF_02056">
    <property type="entry name" value="MetZ"/>
    <property type="match status" value="1"/>
</dbReference>
<reference evidence="6 7" key="1">
    <citation type="submission" date="2019-04" db="EMBL/GenBank/DDBJ databases">
        <title>Draft genome sequence of Youngimonas vesicularis.</title>
        <authorList>
            <person name="Hameed A."/>
        </authorList>
    </citation>
    <scope>NUCLEOTIDE SEQUENCE [LARGE SCALE GENOMIC DNA]</scope>
    <source>
        <strain evidence="6 7">CC-AMW-E</strain>
    </source>
</reference>
<dbReference type="Gene3D" id="3.40.640.10">
    <property type="entry name" value="Type I PLP-dependent aspartate aminotransferase-like (Major domain)"/>
    <property type="match status" value="1"/>
</dbReference>
<dbReference type="SUPFAM" id="SSF53383">
    <property type="entry name" value="PLP-dependent transferases"/>
    <property type="match status" value="1"/>
</dbReference>
<evidence type="ECO:0000256" key="2">
    <source>
        <dbReference type="ARBA" id="ARBA00022898"/>
    </source>
</evidence>
<proteinExistence type="inferred from homology"/>
<dbReference type="InterPro" id="IPR015422">
    <property type="entry name" value="PyrdxlP-dep_Trfase_small"/>
</dbReference>
<comment type="similarity">
    <text evidence="3">Belongs to the trans-sulfuration enzymes family. MetZ subfamily.</text>
</comment>
<comment type="cofactor">
    <cofactor evidence="1 3 5">
        <name>pyridoxal 5'-phosphate</name>
        <dbReference type="ChEBI" id="CHEBI:597326"/>
    </cofactor>
</comment>
<dbReference type="InterPro" id="IPR015424">
    <property type="entry name" value="PyrdxlP-dep_Trfase"/>
</dbReference>
<evidence type="ECO:0000256" key="1">
    <source>
        <dbReference type="ARBA" id="ARBA00001933"/>
    </source>
</evidence>
<comment type="pathway">
    <text evidence="3">Amino-acid biosynthesis; L-methionine biosynthesis via de novo pathway; L-homocysteine from O-succinyl-L-homoserine: step 1/1.</text>
</comment>
<dbReference type="GO" id="GO:0071268">
    <property type="term" value="P:homocysteine biosynthetic process"/>
    <property type="evidence" value="ECO:0007669"/>
    <property type="project" value="InterPro"/>
</dbReference>
<dbReference type="FunFam" id="3.40.640.10:FF:000046">
    <property type="entry name" value="Cystathionine gamma-lyase"/>
    <property type="match status" value="1"/>
</dbReference>
<dbReference type="GO" id="GO:0030170">
    <property type="term" value="F:pyridoxal phosphate binding"/>
    <property type="evidence" value="ECO:0007669"/>
    <property type="project" value="UniProtKB-UniRule"/>
</dbReference>
<feature type="modified residue" description="N6-(pyridoxal phosphate)lysine" evidence="3 4">
    <location>
        <position position="208"/>
    </location>
</feature>
<keyword evidence="3" id="KW-0028">Amino-acid biosynthesis</keyword>
<dbReference type="UniPathway" id="UPA00051">
    <property type="reaction ID" value="UER00449"/>
</dbReference>
<comment type="function">
    <text evidence="3">Catalyzes the formation of L-homocysteine from O-succinyl-L-homoserine (OSHS) and hydrogen sulfide.</text>
</comment>
<dbReference type="InterPro" id="IPR015421">
    <property type="entry name" value="PyrdxlP-dep_Trfase_major"/>
</dbReference>
<dbReference type="FunFam" id="3.90.1150.10:FF:000033">
    <property type="entry name" value="Cystathionine gamma-synthase"/>
    <property type="match status" value="1"/>
</dbReference>
<evidence type="ECO:0000256" key="5">
    <source>
        <dbReference type="RuleBase" id="RU362118"/>
    </source>
</evidence>
<dbReference type="CDD" id="cd00614">
    <property type="entry name" value="CGS_like"/>
    <property type="match status" value="1"/>
</dbReference>
<name>A0A4S3MBD1_9RHOB</name>
<dbReference type="GO" id="GO:0071266">
    <property type="term" value="P:'de novo' L-methionine biosynthetic process"/>
    <property type="evidence" value="ECO:0007669"/>
    <property type="project" value="UniProtKB-UniRule"/>
</dbReference>
<dbReference type="Proteomes" id="UP000306113">
    <property type="component" value="Unassembled WGS sequence"/>
</dbReference>
<dbReference type="GO" id="GO:0016765">
    <property type="term" value="F:transferase activity, transferring alkyl or aryl (other than methyl) groups"/>
    <property type="evidence" value="ECO:0007669"/>
    <property type="project" value="UniProtKB-UniRule"/>
</dbReference>
<dbReference type="GO" id="GO:0005737">
    <property type="term" value="C:cytoplasm"/>
    <property type="evidence" value="ECO:0007669"/>
    <property type="project" value="TreeGrafter"/>
</dbReference>
<keyword evidence="3 6" id="KW-0808">Transferase</keyword>